<protein>
    <submittedName>
        <fullName evidence="2">ATP-binding protein</fullName>
    </submittedName>
</protein>
<proteinExistence type="predicted"/>
<sequence>MDNESVVFDLSWVTFIDPAFAVSLTSRVALFCEFGISVVVLPPATSDAAVYASRLQLPEMLGRLGSDARGFPTISSNHIPERILELQDFRGPEGLEALAEQVGLHVRDEAATDGLRDCLFEAGQNVYQHSGKNQGFVAAQFYPKVGRYRFAIADSGMGYRASLAAAHSPSDDAEAIDLAMTKGISGTGKETRGLGLSEVRHIVTSHGGWVSVTSGTVTKTFNDPEEKPASHRVGDYVPGTVLEGCIRSRYGIHGR</sequence>
<dbReference type="SUPFAM" id="SSF55874">
    <property type="entry name" value="ATPase domain of HSP90 chaperone/DNA topoisomerase II/histidine kinase"/>
    <property type="match status" value="1"/>
</dbReference>
<dbReference type="InterPro" id="IPR003594">
    <property type="entry name" value="HATPase_dom"/>
</dbReference>
<feature type="domain" description="Histidine kinase/HSP90-like ATPase" evidence="1">
    <location>
        <begin position="113"/>
        <end position="216"/>
    </location>
</feature>
<name>A0ABY4FLX7_9MICO</name>
<evidence type="ECO:0000313" key="3">
    <source>
        <dbReference type="Proteomes" id="UP000831786"/>
    </source>
</evidence>
<gene>
    <name evidence="2" type="ORF">MUN78_16640</name>
</gene>
<evidence type="ECO:0000313" key="2">
    <source>
        <dbReference type="EMBL" id="UOQ57259.1"/>
    </source>
</evidence>
<dbReference type="Gene3D" id="3.30.565.10">
    <property type="entry name" value="Histidine kinase-like ATPase, C-terminal domain"/>
    <property type="match status" value="1"/>
</dbReference>
<dbReference type="EMBL" id="CP095045">
    <property type="protein sequence ID" value="UOQ57259.1"/>
    <property type="molecule type" value="Genomic_DNA"/>
</dbReference>
<dbReference type="Pfam" id="PF02518">
    <property type="entry name" value="HATPase_c"/>
    <property type="match status" value="1"/>
</dbReference>
<reference evidence="2 3" key="1">
    <citation type="submission" date="2022-04" db="EMBL/GenBank/DDBJ databases">
        <title>Leucobacter sp. isolated from rhizosphere of garlic.</title>
        <authorList>
            <person name="Won M."/>
            <person name="Lee C.-M."/>
            <person name="Woen H.-Y."/>
            <person name="Kwon S.-W."/>
        </authorList>
    </citation>
    <scope>NUCLEOTIDE SEQUENCE [LARGE SCALE GENOMIC DNA]</scope>
    <source>
        <strain evidence="2 3">H21R-40</strain>
    </source>
</reference>
<accession>A0ABY4FLX7</accession>
<dbReference type="RefSeq" id="WP_244727941.1">
    <property type="nucleotide sequence ID" value="NZ_CP095045.1"/>
</dbReference>
<dbReference type="Proteomes" id="UP000831786">
    <property type="component" value="Chromosome"/>
</dbReference>
<keyword evidence="3" id="KW-1185">Reference proteome</keyword>
<dbReference type="GO" id="GO:0005524">
    <property type="term" value="F:ATP binding"/>
    <property type="evidence" value="ECO:0007669"/>
    <property type="project" value="UniProtKB-KW"/>
</dbReference>
<dbReference type="InterPro" id="IPR036890">
    <property type="entry name" value="HATPase_C_sf"/>
</dbReference>
<keyword evidence="2" id="KW-0067">ATP-binding</keyword>
<organism evidence="2 3">
    <name type="scientific">Leucobacter allii</name>
    <dbReference type="NCBI Taxonomy" id="2932247"/>
    <lineage>
        <taxon>Bacteria</taxon>
        <taxon>Bacillati</taxon>
        <taxon>Actinomycetota</taxon>
        <taxon>Actinomycetes</taxon>
        <taxon>Micrococcales</taxon>
        <taxon>Microbacteriaceae</taxon>
        <taxon>Leucobacter</taxon>
    </lineage>
</organism>
<keyword evidence="2" id="KW-0547">Nucleotide-binding</keyword>
<evidence type="ECO:0000259" key="1">
    <source>
        <dbReference type="Pfam" id="PF02518"/>
    </source>
</evidence>